<evidence type="ECO:0000313" key="2">
    <source>
        <dbReference type="EMBL" id="HEF65376.1"/>
    </source>
</evidence>
<accession>A0A7C1X0P2</accession>
<organism evidence="2">
    <name type="scientific">Thermomicrobium roseum</name>
    <dbReference type="NCBI Taxonomy" id="500"/>
    <lineage>
        <taxon>Bacteria</taxon>
        <taxon>Pseudomonadati</taxon>
        <taxon>Thermomicrobiota</taxon>
        <taxon>Thermomicrobia</taxon>
        <taxon>Thermomicrobiales</taxon>
        <taxon>Thermomicrobiaceae</taxon>
        <taxon>Thermomicrobium</taxon>
    </lineage>
</organism>
<dbReference type="PANTHER" id="PTHR43179">
    <property type="entry name" value="RHAMNOSYLTRANSFERASE WBBL"/>
    <property type="match status" value="1"/>
</dbReference>
<dbReference type="Pfam" id="PF00535">
    <property type="entry name" value="Glycos_transf_2"/>
    <property type="match status" value="2"/>
</dbReference>
<comment type="caution">
    <text evidence="2">The sequence shown here is derived from an EMBL/GenBank/DDBJ whole genome shotgun (WGS) entry which is preliminary data.</text>
</comment>
<proteinExistence type="predicted"/>
<dbReference type="Gene3D" id="3.90.550.10">
    <property type="entry name" value="Spore Coat Polysaccharide Biosynthesis Protein SpsA, Chain A"/>
    <property type="match status" value="2"/>
</dbReference>
<feature type="domain" description="Glycosyltransferase 2-like" evidence="1">
    <location>
        <begin position="10"/>
        <end position="132"/>
    </location>
</feature>
<keyword evidence="2" id="KW-0808">Transferase</keyword>
<evidence type="ECO:0000259" key="1">
    <source>
        <dbReference type="Pfam" id="PF00535"/>
    </source>
</evidence>
<dbReference type="PANTHER" id="PTHR43179:SF7">
    <property type="entry name" value="RHAMNOSYLTRANSFERASE WBBL"/>
    <property type="match status" value="1"/>
</dbReference>
<feature type="domain" description="Glycosyltransferase 2-like" evidence="1">
    <location>
        <begin position="277"/>
        <end position="433"/>
    </location>
</feature>
<dbReference type="AlphaFoldDB" id="A0A7C1X0P2"/>
<name>A0A7C1X0P2_THERO</name>
<dbReference type="EMBL" id="DSJL01000011">
    <property type="protein sequence ID" value="HEF65376.1"/>
    <property type="molecule type" value="Genomic_DNA"/>
</dbReference>
<dbReference type="GO" id="GO:0016757">
    <property type="term" value="F:glycosyltransferase activity"/>
    <property type="evidence" value="ECO:0007669"/>
    <property type="project" value="UniProtKB-KW"/>
</dbReference>
<dbReference type="InterPro" id="IPR029044">
    <property type="entry name" value="Nucleotide-diphossugar_trans"/>
</dbReference>
<gene>
    <name evidence="2" type="ORF">ENP47_07245</name>
</gene>
<dbReference type="InterPro" id="IPR001173">
    <property type="entry name" value="Glyco_trans_2-like"/>
</dbReference>
<reference evidence="2" key="1">
    <citation type="journal article" date="2020" name="mSystems">
        <title>Genome- and Community-Level Interaction Insights into Carbon Utilization and Element Cycling Functions of Hydrothermarchaeota in Hydrothermal Sediment.</title>
        <authorList>
            <person name="Zhou Z."/>
            <person name="Liu Y."/>
            <person name="Xu W."/>
            <person name="Pan J."/>
            <person name="Luo Z.H."/>
            <person name="Li M."/>
        </authorList>
    </citation>
    <scope>NUCLEOTIDE SEQUENCE [LARGE SCALE GENOMIC DNA]</scope>
    <source>
        <strain evidence="2">SpSt-222</strain>
    </source>
</reference>
<dbReference type="CDD" id="cd04186">
    <property type="entry name" value="GT_2_like_c"/>
    <property type="match status" value="1"/>
</dbReference>
<dbReference type="CDD" id="cd02511">
    <property type="entry name" value="Beta4Glucosyltransferase"/>
    <property type="match status" value="1"/>
</dbReference>
<protein>
    <submittedName>
        <fullName evidence="2">Glycosyltransferase</fullName>
    </submittedName>
</protein>
<sequence length="592" mass="67956">MSQSDPLRLTVIVLTLNEERHLPGCLESVRGLGRQLLVVDSGSTDRTVEIARAAGAEVVTRRFVDFPSQRNAALELAREPWVLFVDADERVSPELAREIRVALATADDSVAGFWIPTQNWMWGKWIRGGGWWPDEHLRLLRVGRARYRPDIAVHEVVELEGNAGRLTAPLVHLNYDSRREFVQKQLRYARLAARSLMAQGKRPRRRTFIGQPLREFWRRFVILRGYRDRLDGLFLASTMAVTTFVTWVLVARGWRRRVTQERRRIAELSQSPTLDVSVVVVSYRSRDHLPGCLDAVRASLEASDLAGEVIVIDNASPDDTAALVAERYPWVRLIVNEANQGFAAAANQGMRQACGRVIVLLNPDARPVGDALGRLVRFLATHPTVGAVGPRLRYPDGRTQPSRRRFPTLLTGFLESTLIQDYWRNNRVLRQYYVADRSDDELQEVDWLVGACLAIRREALATVGLFDERFFLYSEEVEWFWRLRRAGWRVYYLPDAEVVHIEGASSEPESAFRQIAFDTAKVQLYRILYGPLAAELLRVFLLLTYVLRLGRESAKWLIGHKRALRWRRLVRDWRALRSLLRPQVVRLLARQG</sequence>
<dbReference type="SUPFAM" id="SSF53448">
    <property type="entry name" value="Nucleotide-diphospho-sugar transferases"/>
    <property type="match status" value="2"/>
</dbReference>